<gene>
    <name evidence="1" type="ORF">Tco_0628060</name>
</gene>
<dbReference type="PANTHER" id="PTHR45835:SF99">
    <property type="entry name" value="CHROMO DOMAIN-CONTAINING PROTEIN-RELATED"/>
    <property type="match status" value="1"/>
</dbReference>
<evidence type="ECO:0000313" key="1">
    <source>
        <dbReference type="EMBL" id="GJS54698.1"/>
    </source>
</evidence>
<reference evidence="1" key="1">
    <citation type="journal article" date="2022" name="Int. J. Mol. Sci.">
        <title>Draft Genome of Tanacetum Coccineum: Genomic Comparison of Closely Related Tanacetum-Family Plants.</title>
        <authorList>
            <person name="Yamashiro T."/>
            <person name="Shiraishi A."/>
            <person name="Nakayama K."/>
            <person name="Satake H."/>
        </authorList>
    </citation>
    <scope>NUCLEOTIDE SEQUENCE</scope>
</reference>
<accession>A0ABQ4WPD8</accession>
<dbReference type="PANTHER" id="PTHR45835">
    <property type="entry name" value="YALI0A06105P"/>
    <property type="match status" value="1"/>
</dbReference>
<name>A0ABQ4WPD8_9ASTR</name>
<proteinExistence type="predicted"/>
<dbReference type="Proteomes" id="UP001151760">
    <property type="component" value="Unassembled WGS sequence"/>
</dbReference>
<keyword evidence="1" id="KW-0808">Transferase</keyword>
<evidence type="ECO:0000313" key="2">
    <source>
        <dbReference type="Proteomes" id="UP001151760"/>
    </source>
</evidence>
<reference evidence="1" key="2">
    <citation type="submission" date="2022-01" db="EMBL/GenBank/DDBJ databases">
        <authorList>
            <person name="Yamashiro T."/>
            <person name="Shiraishi A."/>
            <person name="Satake H."/>
            <person name="Nakayama K."/>
        </authorList>
    </citation>
    <scope>NUCLEOTIDE SEQUENCE</scope>
</reference>
<keyword evidence="2" id="KW-1185">Reference proteome</keyword>
<dbReference type="EMBL" id="BQNB010008818">
    <property type="protein sequence ID" value="GJS54698.1"/>
    <property type="molecule type" value="Genomic_DNA"/>
</dbReference>
<dbReference type="GO" id="GO:0003964">
    <property type="term" value="F:RNA-directed DNA polymerase activity"/>
    <property type="evidence" value="ECO:0007669"/>
    <property type="project" value="UniProtKB-KW"/>
</dbReference>
<dbReference type="InterPro" id="IPR036397">
    <property type="entry name" value="RNaseH_sf"/>
</dbReference>
<sequence>MRQRRWIELLSDYDCEIRYHPGKANVVADALSQKERIEPLRETDLTEKIVETVHVGDSSKTWLYQFEPEYCLSPSDRWSEHLTTWWEFSYNNSYHTSIKTALFEALYGRKCRSPVCLAKVGEAQLTGPEIIHETMEKIFKIRIALKLQRVCDNRAYATRGVRPLGFGFGDKVMLKVAPWKGVMRFGKRQAVALVVSRPGYYLTELAAATVAAGCASVRQWRAVIVAAAWWLCGIHSGGGAVGCLLKRMGLRVGCCGQHERPALWGGVGSLGWRLGPVESAPKGVGWLFAVRGVWLNQHHCKGVRLLRK</sequence>
<organism evidence="1 2">
    <name type="scientific">Tanacetum coccineum</name>
    <dbReference type="NCBI Taxonomy" id="301880"/>
    <lineage>
        <taxon>Eukaryota</taxon>
        <taxon>Viridiplantae</taxon>
        <taxon>Streptophyta</taxon>
        <taxon>Embryophyta</taxon>
        <taxon>Tracheophyta</taxon>
        <taxon>Spermatophyta</taxon>
        <taxon>Magnoliopsida</taxon>
        <taxon>eudicotyledons</taxon>
        <taxon>Gunneridae</taxon>
        <taxon>Pentapetalae</taxon>
        <taxon>asterids</taxon>
        <taxon>campanulids</taxon>
        <taxon>Asterales</taxon>
        <taxon>Asteraceae</taxon>
        <taxon>Asteroideae</taxon>
        <taxon>Anthemideae</taxon>
        <taxon>Anthemidinae</taxon>
        <taxon>Tanacetum</taxon>
    </lineage>
</organism>
<protein>
    <submittedName>
        <fullName evidence="1">Reverse transcriptase domain-containing protein</fullName>
    </submittedName>
</protein>
<keyword evidence="1" id="KW-0548">Nucleotidyltransferase</keyword>
<comment type="caution">
    <text evidence="1">The sequence shown here is derived from an EMBL/GenBank/DDBJ whole genome shotgun (WGS) entry which is preliminary data.</text>
</comment>
<keyword evidence="1" id="KW-0695">RNA-directed DNA polymerase</keyword>
<dbReference type="Gene3D" id="3.30.420.10">
    <property type="entry name" value="Ribonuclease H-like superfamily/Ribonuclease H"/>
    <property type="match status" value="1"/>
</dbReference>